<proteinExistence type="predicted"/>
<feature type="compositionally biased region" description="Polar residues" evidence="1">
    <location>
        <begin position="230"/>
        <end position="247"/>
    </location>
</feature>
<gene>
    <name evidence="2" type="ORF">PRK78_002354</name>
</gene>
<keyword evidence="3" id="KW-1185">Reference proteome</keyword>
<feature type="compositionally biased region" description="Basic and acidic residues" evidence="1">
    <location>
        <begin position="315"/>
        <end position="325"/>
    </location>
</feature>
<organism evidence="2 3">
    <name type="scientific">Emydomyces testavorans</name>
    <dbReference type="NCBI Taxonomy" id="2070801"/>
    <lineage>
        <taxon>Eukaryota</taxon>
        <taxon>Fungi</taxon>
        <taxon>Dikarya</taxon>
        <taxon>Ascomycota</taxon>
        <taxon>Pezizomycotina</taxon>
        <taxon>Eurotiomycetes</taxon>
        <taxon>Eurotiomycetidae</taxon>
        <taxon>Onygenales</taxon>
        <taxon>Nannizziopsiaceae</taxon>
        <taxon>Emydomyces</taxon>
    </lineage>
</organism>
<feature type="compositionally biased region" description="Polar residues" evidence="1">
    <location>
        <begin position="8"/>
        <end position="25"/>
    </location>
</feature>
<dbReference type="EMBL" id="CP120627">
    <property type="protein sequence ID" value="WEW56897.1"/>
    <property type="molecule type" value="Genomic_DNA"/>
</dbReference>
<feature type="region of interest" description="Disordered" evidence="1">
    <location>
        <begin position="307"/>
        <end position="340"/>
    </location>
</feature>
<feature type="compositionally biased region" description="Polar residues" evidence="1">
    <location>
        <begin position="327"/>
        <end position="340"/>
    </location>
</feature>
<reference evidence="2" key="1">
    <citation type="submission" date="2023-03" db="EMBL/GenBank/DDBJ databases">
        <title>Emydomyces testavorans Genome Sequence.</title>
        <authorList>
            <person name="Hoyer L."/>
        </authorList>
    </citation>
    <scope>NUCLEOTIDE SEQUENCE</scope>
    <source>
        <strain evidence="2">16-2883</strain>
    </source>
</reference>
<accession>A0AAF0DE56</accession>
<feature type="compositionally biased region" description="Polar residues" evidence="1">
    <location>
        <begin position="130"/>
        <end position="145"/>
    </location>
</feature>
<evidence type="ECO:0000313" key="2">
    <source>
        <dbReference type="EMBL" id="WEW56897.1"/>
    </source>
</evidence>
<feature type="compositionally biased region" description="Basic and acidic residues" evidence="1">
    <location>
        <begin position="578"/>
        <end position="600"/>
    </location>
</feature>
<feature type="compositionally biased region" description="Basic and acidic residues" evidence="1">
    <location>
        <begin position="78"/>
        <end position="97"/>
    </location>
</feature>
<feature type="compositionally biased region" description="Basic and acidic residues" evidence="1">
    <location>
        <begin position="280"/>
        <end position="295"/>
    </location>
</feature>
<feature type="compositionally biased region" description="Basic and acidic residues" evidence="1">
    <location>
        <begin position="186"/>
        <end position="206"/>
    </location>
</feature>
<feature type="compositionally biased region" description="Low complexity" evidence="1">
    <location>
        <begin position="610"/>
        <end position="621"/>
    </location>
</feature>
<evidence type="ECO:0000313" key="3">
    <source>
        <dbReference type="Proteomes" id="UP001219355"/>
    </source>
</evidence>
<evidence type="ECO:0000256" key="1">
    <source>
        <dbReference type="SAM" id="MobiDB-lite"/>
    </source>
</evidence>
<feature type="region of interest" description="Disordered" evidence="1">
    <location>
        <begin position="569"/>
        <end position="629"/>
    </location>
</feature>
<dbReference type="Proteomes" id="UP001219355">
    <property type="component" value="Chromosome 1"/>
</dbReference>
<feature type="region of interest" description="Disordered" evidence="1">
    <location>
        <begin position="1"/>
        <end position="40"/>
    </location>
</feature>
<feature type="region of interest" description="Disordered" evidence="1">
    <location>
        <begin position="67"/>
        <end position="295"/>
    </location>
</feature>
<dbReference type="AlphaFoldDB" id="A0AAF0DE56"/>
<sequence length="715" mass="78706">MSPDEPTSPFSFAEPSQSSLGTVTWPSDFESENDDTSRAAKRRKIERLARDYLEGKPLFIFSASLKGPFNSGWVNPWERSRRPQKDHDENFGSRETEPSVPNTVALPDTTSKPIRDFVPSRGPPFPVPNHSVSQASKSRIELSQQKADHRNWEQVAQEPRTMAPGFAPISKRLSIERHRSTSQHTSDNEWLKRDRKPIDRLVKDCPRSPSPTPVPRRRRDASQKPMLQARNASSDGNRVSDSSNLNPTDVRVSGFHPINAFPIRDTESSPLAEWPESESPPEKPQKSVRHANDRHQVGISPLSMTTAVRQPGSRNEGHVDNEHIKAQPNQGPTTKQSENLTEVSTHTVLPDDSFQYHRGASVSQDSKQTRIVSKVTKMDSNRPRACVKLNEATSRRCMPSLRLNTSVVSNEWQERKSTATTSGNLPSAQVISEQATYPHQMISLHSTEYLASNGMLPSPTRAGLDHLSTQAATAIAQKSAQDDLVNSTKAPTSEGITKSIKPWKMSTTKSTTPVQIKPFCSFNTQKRNASNLHGVHPASRKSSSQGIINSIIPCGFSTAKNVQFGSCSEQDVGVTDGSRTRNSDIDRSVNERQPRTEAINHQKPSAACPTSSHSSKTSATSLPTRQPEDSCLESLGTALPFTLTASTAATRQQDGQGYVVGFDHFDLDQAIADAGSFLQGWELHANVSFQTNKTIASSAGRATQSILRTNADRNY</sequence>
<protein>
    <submittedName>
        <fullName evidence="2">Uncharacterized protein</fullName>
    </submittedName>
</protein>
<name>A0AAF0DE56_9EURO</name>